<evidence type="ECO:0000256" key="2">
    <source>
        <dbReference type="ARBA" id="ARBA00022741"/>
    </source>
</evidence>
<dbReference type="SUPFAM" id="SSF63999">
    <property type="entry name" value="Thiamin pyrophosphokinase, catalytic domain"/>
    <property type="match status" value="1"/>
</dbReference>
<dbReference type="Proteomes" id="UP000281094">
    <property type="component" value="Unassembled WGS sequence"/>
</dbReference>
<dbReference type="InterPro" id="IPR036759">
    <property type="entry name" value="TPK_catalytic_sf"/>
</dbReference>
<evidence type="ECO:0000256" key="5">
    <source>
        <dbReference type="NCBIfam" id="TIGR01378"/>
    </source>
</evidence>
<dbReference type="SMART" id="SM00983">
    <property type="entry name" value="TPK_B1_binding"/>
    <property type="match status" value="1"/>
</dbReference>
<dbReference type="InterPro" id="IPR006282">
    <property type="entry name" value="Thi_PPkinase"/>
</dbReference>
<dbReference type="Gene3D" id="3.40.50.10240">
    <property type="entry name" value="Thiamin pyrophosphokinase, catalytic domain"/>
    <property type="match status" value="1"/>
</dbReference>
<evidence type="ECO:0000313" key="8">
    <source>
        <dbReference type="Proteomes" id="UP000281094"/>
    </source>
</evidence>
<dbReference type="GO" id="GO:0009229">
    <property type="term" value="P:thiamine diphosphate biosynthetic process"/>
    <property type="evidence" value="ECO:0007669"/>
    <property type="project" value="InterPro"/>
</dbReference>
<dbReference type="InterPro" id="IPR053149">
    <property type="entry name" value="TPK"/>
</dbReference>
<evidence type="ECO:0000259" key="6">
    <source>
        <dbReference type="SMART" id="SM00983"/>
    </source>
</evidence>
<dbReference type="GO" id="GO:0006772">
    <property type="term" value="P:thiamine metabolic process"/>
    <property type="evidence" value="ECO:0007669"/>
    <property type="project" value="UniProtKB-UniRule"/>
</dbReference>
<dbReference type="CDD" id="cd07995">
    <property type="entry name" value="TPK"/>
    <property type="match status" value="1"/>
</dbReference>
<gene>
    <name evidence="7" type="ORF">D8780_11450</name>
</gene>
<evidence type="ECO:0000256" key="1">
    <source>
        <dbReference type="ARBA" id="ARBA00022679"/>
    </source>
</evidence>
<dbReference type="GO" id="GO:0016301">
    <property type="term" value="F:kinase activity"/>
    <property type="evidence" value="ECO:0007669"/>
    <property type="project" value="UniProtKB-KW"/>
</dbReference>
<accession>A0A3L7JDI8</accession>
<dbReference type="EMBL" id="RCWN01000001">
    <property type="protein sequence ID" value="RLQ88736.1"/>
    <property type="molecule type" value="Genomic_DNA"/>
</dbReference>
<dbReference type="PANTHER" id="PTHR41299">
    <property type="entry name" value="THIAMINE PYROPHOSPHOKINASE"/>
    <property type="match status" value="1"/>
</dbReference>
<reference evidence="7 8" key="1">
    <citation type="submission" date="2018-10" db="EMBL/GenBank/DDBJ databases">
        <title>Notoacmeibacter sp. M2BS9Y-3-1, whole genome shotgun sequence.</title>
        <authorList>
            <person name="Tuo L."/>
        </authorList>
    </citation>
    <scope>NUCLEOTIDE SEQUENCE [LARGE SCALE GENOMIC DNA]</scope>
    <source>
        <strain evidence="7 8">M2BS9Y-3-1</strain>
    </source>
</reference>
<feature type="domain" description="Thiamin pyrophosphokinase thiamin-binding" evidence="6">
    <location>
        <begin position="140"/>
        <end position="205"/>
    </location>
</feature>
<dbReference type="EC" id="2.7.6.2" evidence="5"/>
<name>A0A3L7JDI8_9HYPH</name>
<evidence type="ECO:0000256" key="3">
    <source>
        <dbReference type="ARBA" id="ARBA00022777"/>
    </source>
</evidence>
<sequence>MDRYVVFLGGAMEPTPRLMSQVAGLPAIAADSGMAHASSLGITPELWVGDFDSVNAGDLERFKDVARERHPVEKDMTDGDLAFRHALQRGARSLLIVGAFGGSRFDHGLQIATAAIGLHEAGIDTQLTDGRQEGYPLRIGENRFELPEGTLFSIVVFSDLKGLSVSGARWPLSEEAIPFGSSRTLSNIAEGPVTVTFSGGRGLLIAMRDTIEAAPVDRDVADMISRVAETDSERR</sequence>
<dbReference type="AlphaFoldDB" id="A0A3L7JDI8"/>
<keyword evidence="8" id="KW-1185">Reference proteome</keyword>
<dbReference type="GO" id="GO:0005524">
    <property type="term" value="F:ATP binding"/>
    <property type="evidence" value="ECO:0007669"/>
    <property type="project" value="UniProtKB-KW"/>
</dbReference>
<keyword evidence="4" id="KW-0067">ATP-binding</keyword>
<protein>
    <recommendedName>
        <fullName evidence="5">Thiamine diphosphokinase</fullName>
        <ecNumber evidence="5">2.7.6.2</ecNumber>
    </recommendedName>
</protein>
<dbReference type="PANTHER" id="PTHR41299:SF1">
    <property type="entry name" value="THIAMINE PYROPHOSPHOKINASE"/>
    <property type="match status" value="1"/>
</dbReference>
<dbReference type="GO" id="GO:0004788">
    <property type="term" value="F:thiamine diphosphokinase activity"/>
    <property type="evidence" value="ECO:0007669"/>
    <property type="project" value="UniProtKB-UniRule"/>
</dbReference>
<dbReference type="Pfam" id="PF04263">
    <property type="entry name" value="TPK_catalytic"/>
    <property type="match status" value="1"/>
</dbReference>
<evidence type="ECO:0000313" key="7">
    <source>
        <dbReference type="EMBL" id="RLQ88736.1"/>
    </source>
</evidence>
<dbReference type="InterPro" id="IPR007373">
    <property type="entry name" value="Thiamin_PyroPKinase_B1-bd"/>
</dbReference>
<dbReference type="GO" id="GO:0030975">
    <property type="term" value="F:thiamine binding"/>
    <property type="evidence" value="ECO:0007669"/>
    <property type="project" value="InterPro"/>
</dbReference>
<proteinExistence type="predicted"/>
<organism evidence="7 8">
    <name type="scientific">Notoacmeibacter ruber</name>
    <dbReference type="NCBI Taxonomy" id="2670375"/>
    <lineage>
        <taxon>Bacteria</taxon>
        <taxon>Pseudomonadati</taxon>
        <taxon>Pseudomonadota</taxon>
        <taxon>Alphaproteobacteria</taxon>
        <taxon>Hyphomicrobiales</taxon>
        <taxon>Notoacmeibacteraceae</taxon>
        <taxon>Notoacmeibacter</taxon>
    </lineage>
</organism>
<keyword evidence="3 7" id="KW-0418">Kinase</keyword>
<dbReference type="RefSeq" id="WP_121645703.1">
    <property type="nucleotide sequence ID" value="NZ_RCWN01000001.1"/>
</dbReference>
<keyword evidence="1 7" id="KW-0808">Transferase</keyword>
<dbReference type="Pfam" id="PF04265">
    <property type="entry name" value="TPK_B1_binding"/>
    <property type="match status" value="1"/>
</dbReference>
<dbReference type="NCBIfam" id="TIGR01378">
    <property type="entry name" value="thi_PPkinase"/>
    <property type="match status" value="1"/>
</dbReference>
<evidence type="ECO:0000256" key="4">
    <source>
        <dbReference type="ARBA" id="ARBA00022840"/>
    </source>
</evidence>
<keyword evidence="2" id="KW-0547">Nucleotide-binding</keyword>
<dbReference type="InterPro" id="IPR007371">
    <property type="entry name" value="TPK_catalytic"/>
</dbReference>
<comment type="caution">
    <text evidence="7">The sequence shown here is derived from an EMBL/GenBank/DDBJ whole genome shotgun (WGS) entry which is preliminary data.</text>
</comment>